<evidence type="ECO:0000259" key="1">
    <source>
        <dbReference type="Pfam" id="PF04991"/>
    </source>
</evidence>
<name>A0ABU0W821_9GAMM</name>
<comment type="caution">
    <text evidence="2">The sequence shown here is derived from an EMBL/GenBank/DDBJ whole genome shotgun (WGS) entry which is preliminary data.</text>
</comment>
<feature type="domain" description="LicD/FKTN/FKRP nucleotidyltransferase" evidence="1">
    <location>
        <begin position="35"/>
        <end position="77"/>
    </location>
</feature>
<proteinExistence type="predicted"/>
<accession>A0ABU0W821</accession>
<keyword evidence="3" id="KW-1185">Reference proteome</keyword>
<dbReference type="PANTHER" id="PTHR43404">
    <property type="entry name" value="LIPOPOLYSACCHARIDE CHOLINEPHOSPHOTRANSFERASE LICD"/>
    <property type="match status" value="1"/>
</dbReference>
<dbReference type="Pfam" id="PF04991">
    <property type="entry name" value="LicD"/>
    <property type="match status" value="1"/>
</dbReference>
<organism evidence="2 3">
    <name type="scientific">Natronospira bacteriovora</name>
    <dbReference type="NCBI Taxonomy" id="3069753"/>
    <lineage>
        <taxon>Bacteria</taxon>
        <taxon>Pseudomonadati</taxon>
        <taxon>Pseudomonadota</taxon>
        <taxon>Gammaproteobacteria</taxon>
        <taxon>Natronospirales</taxon>
        <taxon>Natronospiraceae</taxon>
        <taxon>Natronospira</taxon>
    </lineage>
</organism>
<sequence>MSIGWKEEVLVGQKEREVLSPFLQLADALSHVDAPCWLDSGSLLGLVREGGEIEWDSDIDLGLWASDRPNMEAAFDALHDMGFRVHTRRYRGEAYGYTLKKRGSGLKPIHIHVYFRDGRIAWSPQTVVYHAPPSRQDDEVWGTAGPVRWILSTVQAKKQGVANSVIGRALRKLWWRPLWGAFVLVRNRLQRHVWSALWPFNTMYRTFTWIVPAAYFLELDEFDLGPASIKIPSDVEAYLQQRYGDWRVPVRDWCYWQDDGCIDARVPEEALARRGLSFQRSIEQAGDADPEAGQVGRTN</sequence>
<dbReference type="InterPro" id="IPR007074">
    <property type="entry name" value="LicD/FKTN/FKRP_NTP_transf"/>
</dbReference>
<dbReference type="PANTHER" id="PTHR43404:SF1">
    <property type="entry name" value="MNN4P"/>
    <property type="match status" value="1"/>
</dbReference>
<reference evidence="2 3" key="1">
    <citation type="submission" date="2023-08" db="EMBL/GenBank/DDBJ databases">
        <title>Whole-genome sequencing of halo(alkali)philic microorganisms from hypersaline lakes.</title>
        <authorList>
            <person name="Sorokin D.Y."/>
            <person name="Abbas B."/>
            <person name="Merkel A.Y."/>
        </authorList>
    </citation>
    <scope>NUCLEOTIDE SEQUENCE [LARGE SCALE GENOMIC DNA]</scope>
    <source>
        <strain evidence="2 3">AB-CW4</strain>
    </source>
</reference>
<gene>
    <name evidence="2" type="ORF">RBH19_08435</name>
</gene>
<evidence type="ECO:0000313" key="3">
    <source>
        <dbReference type="Proteomes" id="UP001239019"/>
    </source>
</evidence>
<dbReference type="RefSeq" id="WP_306728392.1">
    <property type="nucleotide sequence ID" value="NZ_JAVDDT010000004.1"/>
</dbReference>
<dbReference type="Proteomes" id="UP001239019">
    <property type="component" value="Unassembled WGS sequence"/>
</dbReference>
<dbReference type="EMBL" id="JAVDDT010000004">
    <property type="protein sequence ID" value="MDQ2069898.1"/>
    <property type="molecule type" value="Genomic_DNA"/>
</dbReference>
<dbReference type="InterPro" id="IPR052942">
    <property type="entry name" value="LPS_cholinephosphotransferase"/>
</dbReference>
<protein>
    <submittedName>
        <fullName evidence="2">LicD family protein</fullName>
    </submittedName>
</protein>
<evidence type="ECO:0000313" key="2">
    <source>
        <dbReference type="EMBL" id="MDQ2069898.1"/>
    </source>
</evidence>